<dbReference type="Proteomes" id="UP000518288">
    <property type="component" value="Unassembled WGS sequence"/>
</dbReference>
<dbReference type="GO" id="GO:1903806">
    <property type="term" value="P:L-isoleucine import across plasma membrane"/>
    <property type="evidence" value="ECO:0007669"/>
    <property type="project" value="TreeGrafter"/>
</dbReference>
<name>A0A7Y9R4P4_9BURK</name>
<dbReference type="PANTHER" id="PTHR45772">
    <property type="entry name" value="CONSERVED COMPONENT OF ABC TRANSPORTER FOR NATURAL AMINO ACIDS-RELATED"/>
    <property type="match status" value="1"/>
</dbReference>
<feature type="domain" description="ABC transporter" evidence="5">
    <location>
        <begin position="6"/>
        <end position="239"/>
    </location>
</feature>
<keyword evidence="4 6" id="KW-0067">ATP-binding</keyword>
<dbReference type="Gene3D" id="3.40.50.300">
    <property type="entry name" value="P-loop containing nucleotide triphosphate hydrolases"/>
    <property type="match status" value="1"/>
</dbReference>
<dbReference type="CDD" id="cd03219">
    <property type="entry name" value="ABC_Mj1267_LivG_branched"/>
    <property type="match status" value="1"/>
</dbReference>
<evidence type="ECO:0000256" key="3">
    <source>
        <dbReference type="ARBA" id="ARBA00022741"/>
    </source>
</evidence>
<evidence type="ECO:0000313" key="7">
    <source>
        <dbReference type="Proteomes" id="UP000518288"/>
    </source>
</evidence>
<keyword evidence="7" id="KW-1185">Reference proteome</keyword>
<comment type="caution">
    <text evidence="6">The sequence shown here is derived from an EMBL/GenBank/DDBJ whole genome shotgun (WGS) entry which is preliminary data.</text>
</comment>
<protein>
    <submittedName>
        <fullName evidence="6">Branched-chain amino acid transport system ATP-binding protein</fullName>
    </submittedName>
</protein>
<dbReference type="GO" id="GO:0042941">
    <property type="term" value="P:D-alanine transmembrane transport"/>
    <property type="evidence" value="ECO:0007669"/>
    <property type="project" value="TreeGrafter"/>
</dbReference>
<dbReference type="SMART" id="SM00382">
    <property type="entry name" value="AAA"/>
    <property type="match status" value="1"/>
</dbReference>
<dbReference type="GO" id="GO:0005304">
    <property type="term" value="F:L-valine transmembrane transporter activity"/>
    <property type="evidence" value="ECO:0007669"/>
    <property type="project" value="TreeGrafter"/>
</dbReference>
<dbReference type="GO" id="GO:0015808">
    <property type="term" value="P:L-alanine transport"/>
    <property type="evidence" value="ECO:0007669"/>
    <property type="project" value="TreeGrafter"/>
</dbReference>
<evidence type="ECO:0000259" key="5">
    <source>
        <dbReference type="PROSITE" id="PS50893"/>
    </source>
</evidence>
<gene>
    <name evidence="6" type="ORF">BDD16_003983</name>
</gene>
<dbReference type="InterPro" id="IPR003439">
    <property type="entry name" value="ABC_transporter-like_ATP-bd"/>
</dbReference>
<proteinExistence type="predicted"/>
<dbReference type="GO" id="GO:0016887">
    <property type="term" value="F:ATP hydrolysis activity"/>
    <property type="evidence" value="ECO:0007669"/>
    <property type="project" value="InterPro"/>
</dbReference>
<evidence type="ECO:0000256" key="2">
    <source>
        <dbReference type="ARBA" id="ARBA00022475"/>
    </source>
</evidence>
<reference evidence="6 7" key="1">
    <citation type="submission" date="2020-07" db="EMBL/GenBank/DDBJ databases">
        <title>Genomic Encyclopedia of Archaeal and Bacterial Type Strains, Phase II (KMG-II): from individual species to whole genera.</title>
        <authorList>
            <person name="Goeker M."/>
        </authorList>
    </citation>
    <scope>NUCLEOTIDE SEQUENCE [LARGE SCALE GENOMIC DNA]</scope>
    <source>
        <strain evidence="6 7">DSM 21226</strain>
    </source>
</reference>
<keyword evidence="2" id="KW-1003">Cell membrane</keyword>
<dbReference type="GO" id="GO:1903805">
    <property type="term" value="P:L-valine import across plasma membrane"/>
    <property type="evidence" value="ECO:0007669"/>
    <property type="project" value="TreeGrafter"/>
</dbReference>
<keyword evidence="2" id="KW-0472">Membrane</keyword>
<evidence type="ECO:0000313" key="6">
    <source>
        <dbReference type="EMBL" id="NYG34997.1"/>
    </source>
</evidence>
<dbReference type="PANTHER" id="PTHR45772:SF7">
    <property type="entry name" value="AMINO ACID ABC TRANSPORTER ATP-BINDING PROTEIN"/>
    <property type="match status" value="1"/>
</dbReference>
<dbReference type="SUPFAM" id="SSF52540">
    <property type="entry name" value="P-loop containing nucleoside triphosphate hydrolases"/>
    <property type="match status" value="1"/>
</dbReference>
<dbReference type="InterPro" id="IPR027417">
    <property type="entry name" value="P-loop_NTPase"/>
</dbReference>
<organism evidence="6 7">
    <name type="scientific">Sphaerotilus montanus</name>
    <dbReference type="NCBI Taxonomy" id="522889"/>
    <lineage>
        <taxon>Bacteria</taxon>
        <taxon>Pseudomonadati</taxon>
        <taxon>Pseudomonadota</taxon>
        <taxon>Betaproteobacteria</taxon>
        <taxon>Burkholderiales</taxon>
        <taxon>Sphaerotilaceae</taxon>
        <taxon>Sphaerotilus</taxon>
    </lineage>
</organism>
<dbReference type="InterPro" id="IPR051120">
    <property type="entry name" value="ABC_AA/LPS_Transport"/>
</dbReference>
<dbReference type="GO" id="GO:0005524">
    <property type="term" value="F:ATP binding"/>
    <property type="evidence" value="ECO:0007669"/>
    <property type="project" value="UniProtKB-KW"/>
</dbReference>
<dbReference type="InterPro" id="IPR032823">
    <property type="entry name" value="BCA_ABC_TP_C"/>
</dbReference>
<dbReference type="GO" id="GO:0015188">
    <property type="term" value="F:L-isoleucine transmembrane transporter activity"/>
    <property type="evidence" value="ECO:0007669"/>
    <property type="project" value="TreeGrafter"/>
</dbReference>
<accession>A0A7Y9R4P4</accession>
<sequence>MPTPLLAAHGLSKSFGAVRVLHEVSFEVRTGEVLGVLGPNGAGKTTLFNLISGDLSPQGGELQFAGERLKGEPPFRRCRRGIGRTYQVPRPYGGMTAFENLLVAAMFGGQQSERAANARCAAILEDCGLAGRANQLAGGLTLLDRKRLELARALASGPKLLLLDEIAGGLTDEESRELVELVRRIRERQVTVIWIEHVLNALMAVADRLLVLNFGEKIAEGLPQAVMADPDVQRIYMGIEA</sequence>
<dbReference type="GO" id="GO:0005886">
    <property type="term" value="C:plasma membrane"/>
    <property type="evidence" value="ECO:0007669"/>
    <property type="project" value="TreeGrafter"/>
</dbReference>
<dbReference type="Pfam" id="PF12399">
    <property type="entry name" value="BCA_ABC_TP_C"/>
    <property type="match status" value="1"/>
</dbReference>
<dbReference type="RefSeq" id="WP_179635565.1">
    <property type="nucleotide sequence ID" value="NZ_CAXYYM010000041.1"/>
</dbReference>
<dbReference type="GO" id="GO:0015192">
    <property type="term" value="F:L-phenylalanine transmembrane transporter activity"/>
    <property type="evidence" value="ECO:0007669"/>
    <property type="project" value="TreeGrafter"/>
</dbReference>
<dbReference type="InterPro" id="IPR003593">
    <property type="entry name" value="AAA+_ATPase"/>
</dbReference>
<evidence type="ECO:0000256" key="1">
    <source>
        <dbReference type="ARBA" id="ARBA00022448"/>
    </source>
</evidence>
<dbReference type="EMBL" id="JACCFH010000001">
    <property type="protein sequence ID" value="NYG34997.1"/>
    <property type="molecule type" value="Genomic_DNA"/>
</dbReference>
<evidence type="ECO:0000256" key="4">
    <source>
        <dbReference type="ARBA" id="ARBA00022840"/>
    </source>
</evidence>
<keyword evidence="3" id="KW-0547">Nucleotide-binding</keyword>
<keyword evidence="1" id="KW-0813">Transport</keyword>
<dbReference type="Pfam" id="PF00005">
    <property type="entry name" value="ABC_tran"/>
    <property type="match status" value="1"/>
</dbReference>
<dbReference type="AlphaFoldDB" id="A0A7Y9R4P4"/>
<dbReference type="PROSITE" id="PS50893">
    <property type="entry name" value="ABC_TRANSPORTER_2"/>
    <property type="match status" value="1"/>
</dbReference>